<feature type="compositionally biased region" description="Polar residues" evidence="1">
    <location>
        <begin position="66"/>
        <end position="82"/>
    </location>
</feature>
<feature type="compositionally biased region" description="Polar residues" evidence="1">
    <location>
        <begin position="90"/>
        <end position="118"/>
    </location>
</feature>
<evidence type="ECO:0000256" key="1">
    <source>
        <dbReference type="SAM" id="MobiDB-lite"/>
    </source>
</evidence>
<feature type="region of interest" description="Disordered" evidence="1">
    <location>
        <begin position="1"/>
        <end position="25"/>
    </location>
</feature>
<sequence length="118" mass="13130">RIPKRVVNEGRATASPFCKKSPYQGPLPVVCRGETTTIKRRKVPVLLDQLKPVFIAQEVEEERNKNISINRQEQGRNTSTPGTEEDKPQEPSTQATPLIKTLPTQSDGPLTIRTTPQA</sequence>
<proteinExistence type="predicted"/>
<evidence type="ECO:0000313" key="2">
    <source>
        <dbReference type="EMBL" id="JAG54298.1"/>
    </source>
</evidence>
<reference evidence="2" key="1">
    <citation type="submission" date="2014-09" db="EMBL/GenBank/DDBJ databases">
        <authorList>
            <person name="Magalhaes I.L.F."/>
            <person name="Oliveira U."/>
            <person name="Santos F.R."/>
            <person name="Vidigal T.H.D.A."/>
            <person name="Brescovit A.D."/>
            <person name="Santos A.J."/>
        </authorList>
    </citation>
    <scope>NUCLEOTIDE SEQUENCE</scope>
</reference>
<feature type="non-terminal residue" evidence="2">
    <location>
        <position position="1"/>
    </location>
</feature>
<dbReference type="AlphaFoldDB" id="A0A0K8SM16"/>
<feature type="non-terminal residue" evidence="2">
    <location>
        <position position="118"/>
    </location>
</feature>
<organism evidence="2">
    <name type="scientific">Lygus hesperus</name>
    <name type="common">Western plant bug</name>
    <dbReference type="NCBI Taxonomy" id="30085"/>
    <lineage>
        <taxon>Eukaryota</taxon>
        <taxon>Metazoa</taxon>
        <taxon>Ecdysozoa</taxon>
        <taxon>Arthropoda</taxon>
        <taxon>Hexapoda</taxon>
        <taxon>Insecta</taxon>
        <taxon>Pterygota</taxon>
        <taxon>Neoptera</taxon>
        <taxon>Paraneoptera</taxon>
        <taxon>Hemiptera</taxon>
        <taxon>Heteroptera</taxon>
        <taxon>Panheteroptera</taxon>
        <taxon>Cimicomorpha</taxon>
        <taxon>Miridae</taxon>
        <taxon>Mirini</taxon>
        <taxon>Lygus</taxon>
    </lineage>
</organism>
<accession>A0A0K8SM16</accession>
<feature type="region of interest" description="Disordered" evidence="1">
    <location>
        <begin position="59"/>
        <end position="118"/>
    </location>
</feature>
<dbReference type="EMBL" id="GBRD01011526">
    <property type="protein sequence ID" value="JAG54298.1"/>
    <property type="molecule type" value="Transcribed_RNA"/>
</dbReference>
<name>A0A0K8SM16_LYGHE</name>
<protein>
    <submittedName>
        <fullName evidence="2">Uncharacterized protein</fullName>
    </submittedName>
</protein>